<evidence type="ECO:0000256" key="7">
    <source>
        <dbReference type="ARBA" id="ARBA00022840"/>
    </source>
</evidence>
<evidence type="ECO:0000259" key="18">
    <source>
        <dbReference type="PROSITE" id="PS51194"/>
    </source>
</evidence>
<dbReference type="InterPro" id="IPR036876">
    <property type="entry name" value="UVR_dom_sf"/>
</dbReference>
<comment type="subcellular location">
    <subcellularLocation>
        <location evidence="1 13 14">Cytoplasm</location>
    </subcellularLocation>
</comment>
<dbReference type="PANTHER" id="PTHR24029:SF0">
    <property type="entry name" value="UVRABC SYSTEM PROTEIN B"/>
    <property type="match status" value="1"/>
</dbReference>
<dbReference type="SMART" id="SM00487">
    <property type="entry name" value="DEXDc"/>
    <property type="match status" value="1"/>
</dbReference>
<dbReference type="GO" id="GO:0016887">
    <property type="term" value="F:ATP hydrolysis activity"/>
    <property type="evidence" value="ECO:0007669"/>
    <property type="project" value="InterPro"/>
</dbReference>
<dbReference type="InterPro" id="IPR001943">
    <property type="entry name" value="UVR_dom"/>
</dbReference>
<evidence type="ECO:0000259" key="16">
    <source>
        <dbReference type="PROSITE" id="PS50151"/>
    </source>
</evidence>
<dbReference type="GO" id="GO:0005524">
    <property type="term" value="F:ATP binding"/>
    <property type="evidence" value="ECO:0007669"/>
    <property type="project" value="UniProtKB-UniRule"/>
</dbReference>
<keyword evidence="10 13" id="KW-0742">SOS response</keyword>
<comment type="domain">
    <text evidence="13">The beta-hairpin motif is involved in DNA binding.</text>
</comment>
<dbReference type="NCBIfam" id="NF003673">
    <property type="entry name" value="PRK05298.1"/>
    <property type="match status" value="1"/>
</dbReference>
<evidence type="ECO:0000256" key="12">
    <source>
        <dbReference type="ARBA" id="ARBA00029504"/>
    </source>
</evidence>
<feature type="domain" description="Helicase ATP-binding" evidence="17">
    <location>
        <begin position="24"/>
        <end position="178"/>
    </location>
</feature>
<dbReference type="Pfam" id="PF02151">
    <property type="entry name" value="UVR"/>
    <property type="match status" value="1"/>
</dbReference>
<dbReference type="GO" id="GO:0009381">
    <property type="term" value="F:excinuclease ABC activity"/>
    <property type="evidence" value="ECO:0007669"/>
    <property type="project" value="UniProtKB-UniRule"/>
</dbReference>
<keyword evidence="8 13" id="KW-0267">Excision nuclease</keyword>
<dbReference type="NCBIfam" id="TIGR00631">
    <property type="entry name" value="uvrb"/>
    <property type="match status" value="1"/>
</dbReference>
<dbReference type="AlphaFoldDB" id="A0A9D9EEP2"/>
<dbReference type="PROSITE" id="PS50151">
    <property type="entry name" value="UVR"/>
    <property type="match status" value="1"/>
</dbReference>
<dbReference type="SUPFAM" id="SSF46600">
    <property type="entry name" value="C-terminal UvrC-binding domain of UvrB"/>
    <property type="match status" value="1"/>
</dbReference>
<dbReference type="InterPro" id="IPR014001">
    <property type="entry name" value="Helicase_ATP-bd"/>
</dbReference>
<reference evidence="19" key="1">
    <citation type="submission" date="2020-10" db="EMBL/GenBank/DDBJ databases">
        <authorList>
            <person name="Gilroy R."/>
        </authorList>
    </citation>
    <scope>NUCLEOTIDE SEQUENCE</scope>
    <source>
        <strain evidence="19">D5-748</strain>
    </source>
</reference>
<dbReference type="InterPro" id="IPR001650">
    <property type="entry name" value="Helicase_C-like"/>
</dbReference>
<keyword evidence="7 13" id="KW-0067">ATP-binding</keyword>
<dbReference type="InterPro" id="IPR027417">
    <property type="entry name" value="P-loop_NTPase"/>
</dbReference>
<keyword evidence="5 13" id="KW-0227">DNA damage</keyword>
<comment type="subunit">
    <text evidence="11 13 14">Forms a heterotetramer with UvrA during the search for lesions. Interacts with UvrC in an incision complex.</text>
</comment>
<dbReference type="Pfam" id="PF17757">
    <property type="entry name" value="UvrB_inter"/>
    <property type="match status" value="1"/>
</dbReference>
<name>A0A9D9EEP2_9BACT</name>
<dbReference type="Gene3D" id="4.10.860.10">
    <property type="entry name" value="UVR domain"/>
    <property type="match status" value="1"/>
</dbReference>
<dbReference type="GO" id="GO:0009432">
    <property type="term" value="P:SOS response"/>
    <property type="evidence" value="ECO:0007669"/>
    <property type="project" value="UniProtKB-UniRule"/>
</dbReference>
<evidence type="ECO:0000256" key="5">
    <source>
        <dbReference type="ARBA" id="ARBA00022763"/>
    </source>
</evidence>
<dbReference type="GO" id="GO:0009380">
    <property type="term" value="C:excinuclease repair complex"/>
    <property type="evidence" value="ECO:0007669"/>
    <property type="project" value="InterPro"/>
</dbReference>
<evidence type="ECO:0000256" key="14">
    <source>
        <dbReference type="RuleBase" id="RU003587"/>
    </source>
</evidence>
<evidence type="ECO:0000256" key="6">
    <source>
        <dbReference type="ARBA" id="ARBA00022769"/>
    </source>
</evidence>
<dbReference type="InterPro" id="IPR024759">
    <property type="entry name" value="UvrB_YAD/RRR_dom"/>
</dbReference>
<organism evidence="19 20">
    <name type="scientific">Candidatus Cryptobacteroides merdavium</name>
    <dbReference type="NCBI Taxonomy" id="2840769"/>
    <lineage>
        <taxon>Bacteria</taxon>
        <taxon>Pseudomonadati</taxon>
        <taxon>Bacteroidota</taxon>
        <taxon>Bacteroidia</taxon>
        <taxon>Bacteroidales</taxon>
        <taxon>Candidatus Cryptobacteroides</taxon>
    </lineage>
</organism>
<dbReference type="InterPro" id="IPR041471">
    <property type="entry name" value="UvrB_inter"/>
</dbReference>
<feature type="short sequence motif" description="Beta-hairpin" evidence="13">
    <location>
        <begin position="90"/>
        <end position="113"/>
    </location>
</feature>
<evidence type="ECO:0000256" key="15">
    <source>
        <dbReference type="SAM" id="Coils"/>
    </source>
</evidence>
<evidence type="ECO:0000256" key="11">
    <source>
        <dbReference type="ARBA" id="ARBA00026033"/>
    </source>
</evidence>
<accession>A0A9D9EEP2</accession>
<keyword evidence="3 13" id="KW-0963">Cytoplasm</keyword>
<evidence type="ECO:0000256" key="9">
    <source>
        <dbReference type="ARBA" id="ARBA00023204"/>
    </source>
</evidence>
<dbReference type="PROSITE" id="PS51194">
    <property type="entry name" value="HELICASE_CTER"/>
    <property type="match status" value="1"/>
</dbReference>
<dbReference type="Gene3D" id="3.40.50.300">
    <property type="entry name" value="P-loop containing nucleotide triphosphate hydrolases"/>
    <property type="match status" value="3"/>
</dbReference>
<protein>
    <recommendedName>
        <fullName evidence="12 13">UvrABC system protein B</fullName>
        <shortName evidence="13">Protein UvrB</shortName>
    </recommendedName>
    <alternativeName>
        <fullName evidence="13">Excinuclease ABC subunit B</fullName>
    </alternativeName>
</protein>
<dbReference type="CDD" id="cd17916">
    <property type="entry name" value="DEXHc_UvrB"/>
    <property type="match status" value="1"/>
</dbReference>
<dbReference type="PROSITE" id="PS51192">
    <property type="entry name" value="HELICASE_ATP_BIND_1"/>
    <property type="match status" value="1"/>
</dbReference>
<dbReference type="Pfam" id="PF04851">
    <property type="entry name" value="ResIII"/>
    <property type="match status" value="1"/>
</dbReference>
<feature type="binding site" evidence="13">
    <location>
        <begin position="37"/>
        <end position="44"/>
    </location>
    <ligand>
        <name>ATP</name>
        <dbReference type="ChEBI" id="CHEBI:30616"/>
    </ligand>
</feature>
<proteinExistence type="inferred from homology"/>
<evidence type="ECO:0000256" key="8">
    <source>
        <dbReference type="ARBA" id="ARBA00022881"/>
    </source>
</evidence>
<dbReference type="SMART" id="SM00490">
    <property type="entry name" value="HELICc"/>
    <property type="match status" value="1"/>
</dbReference>
<comment type="function">
    <text evidence="13">The UvrABC repair system catalyzes the recognition and processing of DNA lesions. A damage recognition complex composed of 2 UvrA and 2 UvrB subunits scans DNA for abnormalities. Upon binding of the UvrA(2)B(2) complex to a putative damaged site, the DNA wraps around one UvrB monomer. DNA wrap is dependent on ATP binding by UvrB and probably causes local melting of the DNA helix, facilitating insertion of UvrB beta-hairpin between the DNA strands. Then UvrB probes one DNA strand for the presence of a lesion. If a lesion is found the UvrA subunits dissociate and the UvrB-DNA preincision complex is formed. This complex is subsequently bound by UvrC and the second UvrB is released. If no lesion is found, the DNA wraps around the other UvrB subunit that will check the other stand for damage.</text>
</comment>
<reference evidence="19" key="2">
    <citation type="journal article" date="2021" name="PeerJ">
        <title>Extensive microbial diversity within the chicken gut microbiome revealed by metagenomics and culture.</title>
        <authorList>
            <person name="Gilroy R."/>
            <person name="Ravi A."/>
            <person name="Getino M."/>
            <person name="Pursley I."/>
            <person name="Horton D.L."/>
            <person name="Alikhan N.F."/>
            <person name="Baker D."/>
            <person name="Gharbi K."/>
            <person name="Hall N."/>
            <person name="Watson M."/>
            <person name="Adriaenssens E.M."/>
            <person name="Foster-Nyarko E."/>
            <person name="Jarju S."/>
            <person name="Secka A."/>
            <person name="Antonio M."/>
            <person name="Oren A."/>
            <person name="Chaudhuri R.R."/>
            <person name="La Ragione R."/>
            <person name="Hildebrand F."/>
            <person name="Pallen M.J."/>
        </authorList>
    </citation>
    <scope>NUCLEOTIDE SEQUENCE</scope>
    <source>
        <strain evidence="19">D5-748</strain>
    </source>
</reference>
<feature type="domain" description="Helicase C-terminal" evidence="18">
    <location>
        <begin position="429"/>
        <end position="582"/>
    </location>
</feature>
<evidence type="ECO:0000313" key="19">
    <source>
        <dbReference type="EMBL" id="MBO8445493.1"/>
    </source>
</evidence>
<dbReference type="InterPro" id="IPR004807">
    <property type="entry name" value="UvrB"/>
</dbReference>
<evidence type="ECO:0000256" key="10">
    <source>
        <dbReference type="ARBA" id="ARBA00023236"/>
    </source>
</evidence>
<dbReference type="SUPFAM" id="SSF52540">
    <property type="entry name" value="P-loop containing nucleoside triphosphate hydrolases"/>
    <property type="match status" value="2"/>
</dbReference>
<dbReference type="Pfam" id="PF00271">
    <property type="entry name" value="Helicase_C"/>
    <property type="match status" value="1"/>
</dbReference>
<keyword evidence="15" id="KW-0175">Coiled coil</keyword>
<evidence type="ECO:0000256" key="4">
    <source>
        <dbReference type="ARBA" id="ARBA00022741"/>
    </source>
</evidence>
<feature type="domain" description="UVR" evidence="16">
    <location>
        <begin position="698"/>
        <end position="733"/>
    </location>
</feature>
<keyword evidence="9 13" id="KW-0234">DNA repair</keyword>
<dbReference type="CDD" id="cd18790">
    <property type="entry name" value="SF2_C_UvrB"/>
    <property type="match status" value="1"/>
</dbReference>
<dbReference type="EMBL" id="JADIMO010000095">
    <property type="protein sequence ID" value="MBO8445493.1"/>
    <property type="molecule type" value="Genomic_DNA"/>
</dbReference>
<gene>
    <name evidence="13 19" type="primary">uvrB</name>
    <name evidence="19" type="ORF">IAC23_07350</name>
</gene>
<dbReference type="Pfam" id="PF12344">
    <property type="entry name" value="UvrB"/>
    <property type="match status" value="1"/>
</dbReference>
<evidence type="ECO:0000256" key="1">
    <source>
        <dbReference type="ARBA" id="ARBA00004496"/>
    </source>
</evidence>
<dbReference type="GO" id="GO:0006289">
    <property type="term" value="P:nucleotide-excision repair"/>
    <property type="evidence" value="ECO:0007669"/>
    <property type="project" value="UniProtKB-UniRule"/>
</dbReference>
<sequence length="739" mass="83138">MKFKIVSDYKPSGDQPEAIKGLCSALNDGVDAVTLLGVTGSGKTFTMANVIEKLQRPALILSHNKTLAAQLYGEFKSFFPNNAVEYFVSYYDYYQPEAYIPTTDTYIEKDLSINDEIEKLRLSAASSLLSGRRDVIVISSVSCLYGIGNPEDFHAQTVTIRKGESRSMTRLLYQLVDALYSRTEVDFKRGTFRVRGDTVDICIGYGENAVRVEFFGDEVDSISVIDPVTGAFIDSLDEVSIYPANNFVTTRERTIKAVSQIQDDMMRQCEYFQEIGKPLEAKRLKQRVEYDLEMIKEMGYCPGIENYSRYFDGRNEGMRPFCLIDYFPKDFITFIDESHVTLPQIRAMYGGDHSRKSVLIEYGFRLPAAADNRPLKFDEFEAVTGQKVYVSATPGDYELEKSEGLVVEQVVRPTGLLDPPIEVRPTKNQVDDLLEEIRVRAEKDERVLVTTLTKRMAEELEKYFTRMGVRCRYIHSDVDTLERVEIIEDFKNGLFDVLVGVNLLREGLDIPTVSLVAILDADKEGFLRSGRSLTQTAGRAARNVNGLVIMYADSITRSMQETIYETDRRRAKQMEYNKKHNITPTQVGIKKNALVNGYDAGEEEAGKVAEGGAYGKDKRRNPRLANTISGKVSAANSYDDPHYIPDPSDLGKGTVSVGLGHDSVRGSNSAYKDGYIEADLAAVLQDPVIRSMSRSQVEKAVEQAKKNMQKAAADLDFLAAAKYRDEMWALKEYLKVWKD</sequence>
<feature type="coiled-coil region" evidence="15">
    <location>
        <begin position="694"/>
        <end position="721"/>
    </location>
</feature>
<comment type="similarity">
    <text evidence="2 13 14">Belongs to the UvrB family.</text>
</comment>
<dbReference type="GO" id="GO:0005737">
    <property type="term" value="C:cytoplasm"/>
    <property type="evidence" value="ECO:0007669"/>
    <property type="project" value="UniProtKB-SubCell"/>
</dbReference>
<keyword evidence="4 13" id="KW-0547">Nucleotide-binding</keyword>
<dbReference type="InterPro" id="IPR006935">
    <property type="entry name" value="Helicase/UvrB_N"/>
</dbReference>
<dbReference type="GO" id="GO:0003677">
    <property type="term" value="F:DNA binding"/>
    <property type="evidence" value="ECO:0007669"/>
    <property type="project" value="UniProtKB-UniRule"/>
</dbReference>
<evidence type="ECO:0000259" key="17">
    <source>
        <dbReference type="PROSITE" id="PS51192"/>
    </source>
</evidence>
<evidence type="ECO:0000313" key="20">
    <source>
        <dbReference type="Proteomes" id="UP000823619"/>
    </source>
</evidence>
<comment type="caution">
    <text evidence="19">The sequence shown here is derived from an EMBL/GenBank/DDBJ whole genome shotgun (WGS) entry which is preliminary data.</text>
</comment>
<dbReference type="HAMAP" id="MF_00204">
    <property type="entry name" value="UvrB"/>
    <property type="match status" value="1"/>
</dbReference>
<dbReference type="PANTHER" id="PTHR24029">
    <property type="entry name" value="UVRABC SYSTEM PROTEIN B"/>
    <property type="match status" value="1"/>
</dbReference>
<keyword evidence="6 13" id="KW-0228">DNA excision</keyword>
<evidence type="ECO:0000256" key="3">
    <source>
        <dbReference type="ARBA" id="ARBA00022490"/>
    </source>
</evidence>
<evidence type="ECO:0000256" key="13">
    <source>
        <dbReference type="HAMAP-Rule" id="MF_00204"/>
    </source>
</evidence>
<evidence type="ECO:0000256" key="2">
    <source>
        <dbReference type="ARBA" id="ARBA00008533"/>
    </source>
</evidence>
<dbReference type="Proteomes" id="UP000823619">
    <property type="component" value="Unassembled WGS sequence"/>
</dbReference>